<keyword evidence="1" id="KW-0812">Transmembrane</keyword>
<keyword evidence="1" id="KW-1133">Transmembrane helix</keyword>
<keyword evidence="1" id="KW-0472">Membrane</keyword>
<dbReference type="InParanoid" id="A0A7L9FI75"/>
<feature type="transmembrane region" description="Helical" evidence="1">
    <location>
        <begin position="168"/>
        <end position="191"/>
    </location>
</feature>
<organism evidence="2 3">
    <name type="scientific">Infirmifilum lucidum</name>
    <dbReference type="NCBI Taxonomy" id="2776706"/>
    <lineage>
        <taxon>Archaea</taxon>
        <taxon>Thermoproteota</taxon>
        <taxon>Thermoprotei</taxon>
        <taxon>Thermofilales</taxon>
        <taxon>Thermofilaceae</taxon>
        <taxon>Infirmifilum</taxon>
    </lineage>
</organism>
<feature type="transmembrane region" description="Helical" evidence="1">
    <location>
        <begin position="143"/>
        <end position="162"/>
    </location>
</feature>
<dbReference type="AlphaFoldDB" id="A0A7L9FI75"/>
<reference evidence="2 3" key="1">
    <citation type="submission" date="2020-10" db="EMBL/GenBank/DDBJ databases">
        <title>Thermofilum lucidum 3507LT sp. nov. a novel member of Thermofilaceae family isolated from Chile hot spring, and proposal of description order Thermofilales.</title>
        <authorList>
            <person name="Zayulina K.S."/>
            <person name="Elcheninov A.G."/>
            <person name="Toshchakov S.V."/>
            <person name="Kublanov I.V."/>
        </authorList>
    </citation>
    <scope>NUCLEOTIDE SEQUENCE [LARGE SCALE GENOMIC DNA]</scope>
    <source>
        <strain evidence="2 3">3507LT</strain>
    </source>
</reference>
<proteinExistence type="predicted"/>
<protein>
    <submittedName>
        <fullName evidence="2">Uncharacterized protein</fullName>
    </submittedName>
</protein>
<dbReference type="Proteomes" id="UP000594121">
    <property type="component" value="Chromosome"/>
</dbReference>
<feature type="transmembrane region" description="Helical" evidence="1">
    <location>
        <begin position="21"/>
        <end position="42"/>
    </location>
</feature>
<feature type="transmembrane region" description="Helical" evidence="1">
    <location>
        <begin position="109"/>
        <end position="131"/>
    </location>
</feature>
<dbReference type="GeneID" id="59149761"/>
<evidence type="ECO:0000256" key="1">
    <source>
        <dbReference type="SAM" id="Phobius"/>
    </source>
</evidence>
<evidence type="ECO:0000313" key="2">
    <source>
        <dbReference type="EMBL" id="QOJ78624.1"/>
    </source>
</evidence>
<keyword evidence="3" id="KW-1185">Reference proteome</keyword>
<evidence type="ECO:0000313" key="3">
    <source>
        <dbReference type="Proteomes" id="UP000594121"/>
    </source>
</evidence>
<accession>A0A7L9FI75</accession>
<dbReference type="RefSeq" id="WP_192818596.1">
    <property type="nucleotide sequence ID" value="NZ_CP062310.1"/>
</dbReference>
<dbReference type="KEGG" id="thel:IG193_07655"/>
<feature type="transmembrane region" description="Helical" evidence="1">
    <location>
        <begin position="69"/>
        <end position="89"/>
    </location>
</feature>
<gene>
    <name evidence="2" type="ORF">IG193_07655</name>
</gene>
<sequence length="222" mass="24063">MPPEADIISQVLLALQDVVSALPRVLLATVIILATFIILRLVNRAVKWLVSAGRLEEVIRGIVPEGTRISLTTIFTALADAAILVASSATLIKLYVPEGTPFYRELVGYLARAGSVVVLALLALVMVDAVVKSMRLERKTERFFVMLTSLLLVILVVDLAALSNEVKIALTAGLALGVGLLIGVFSFWALFGDYIEEAVALLRSRRRETLSRGVAEQEIPPE</sequence>
<dbReference type="EMBL" id="CP062310">
    <property type="protein sequence ID" value="QOJ78624.1"/>
    <property type="molecule type" value="Genomic_DNA"/>
</dbReference>
<name>A0A7L9FI75_9CREN</name>